<comment type="cofactor">
    <cofactor evidence="3">
        <name>Zn(2+)</name>
        <dbReference type="ChEBI" id="CHEBI:29105"/>
    </cofactor>
    <text evidence="3">Binds 1 zinc ion per subunit.</text>
</comment>
<keyword evidence="2 3" id="KW-0520">NAD</keyword>
<keyword evidence="3" id="KW-0479">Metal-binding</keyword>
<dbReference type="InterPro" id="IPR029035">
    <property type="entry name" value="DHS-like_NAD/FAD-binding_dom"/>
</dbReference>
<dbReference type="HAMAP" id="MF_01121">
    <property type="entry name" value="Sirtuin_ClassIII"/>
    <property type="match status" value="1"/>
</dbReference>
<dbReference type="EMBL" id="CADCVK010000391">
    <property type="protein sequence ID" value="CAA9502437.1"/>
    <property type="molecule type" value="Genomic_DNA"/>
</dbReference>
<proteinExistence type="inferred from homology"/>
<feature type="binding site" evidence="3">
    <location>
        <position position="142"/>
    </location>
    <ligand>
        <name>Zn(2+)</name>
        <dbReference type="ChEBI" id="CHEBI:29105"/>
    </ligand>
</feature>
<comment type="subcellular location">
    <subcellularLocation>
        <location evidence="3">Cytoplasm</location>
    </subcellularLocation>
</comment>
<accession>A0A6J4SLK3</accession>
<comment type="caution">
    <text evidence="3 4">Lacks conserved residue(s) required for the propagation of feature annotation.</text>
</comment>
<feature type="domain" description="Deacetylase sirtuin-type" evidence="5">
    <location>
        <begin position="1"/>
        <end position="239"/>
    </location>
</feature>
<feature type="active site" description="Proton acceptor" evidence="3">
    <location>
        <position position="115"/>
    </location>
</feature>
<evidence type="ECO:0000256" key="1">
    <source>
        <dbReference type="ARBA" id="ARBA00022679"/>
    </source>
</evidence>
<feature type="binding site" evidence="3">
    <location>
        <position position="66"/>
    </location>
    <ligand>
        <name>substrate</name>
    </ligand>
</feature>
<comment type="similarity">
    <text evidence="3">Belongs to the sirtuin family. Class III subfamily.</text>
</comment>
<gene>
    <name evidence="3" type="primary">cobB</name>
    <name evidence="6" type="ORF">AVDCRST_MAG12-2742</name>
</gene>
<dbReference type="GO" id="GO:0005737">
    <property type="term" value="C:cytoplasm"/>
    <property type="evidence" value="ECO:0007669"/>
    <property type="project" value="UniProtKB-SubCell"/>
</dbReference>
<dbReference type="InterPro" id="IPR050134">
    <property type="entry name" value="NAD-dep_sirtuin_deacylases"/>
</dbReference>
<dbReference type="EC" id="2.3.1.286" evidence="3"/>
<dbReference type="GO" id="GO:0036055">
    <property type="term" value="F:protein-succinyllysine desuccinylase activity"/>
    <property type="evidence" value="ECO:0007669"/>
    <property type="project" value="UniProtKB-UniRule"/>
</dbReference>
<name>A0A6J4SLK3_9ACTN</name>
<sequence>MGLVEALRGASSVVALTGSGVSAESGVPTFRDAQTGLWSRYDPQELATPEAFARDPELVRRWYAWRRNLVERAEPNAGHRALADLERRVSAFSLVTQNVDGLHQEAGSANVVELHGNIRRSRCPAENVTVEPDGTDHHTPLCPNCGSPLRPDVVLFGEALPVAELEAASEAARSCDLLLSVGTSGLVYPAASLPYEALESGAVVVEVNPEGTPLSASADYSLRGRAGEVLPELVRAAFG</sequence>
<dbReference type="AlphaFoldDB" id="A0A6J4SLK3"/>
<dbReference type="CDD" id="cd01412">
    <property type="entry name" value="SIRT5_Af1_CobB"/>
    <property type="match status" value="1"/>
</dbReference>
<evidence type="ECO:0000256" key="4">
    <source>
        <dbReference type="PROSITE-ProRule" id="PRU00236"/>
    </source>
</evidence>
<dbReference type="GO" id="GO:0070403">
    <property type="term" value="F:NAD+ binding"/>
    <property type="evidence" value="ECO:0007669"/>
    <property type="project" value="UniProtKB-UniRule"/>
</dbReference>
<keyword evidence="3" id="KW-0862">Zinc</keyword>
<dbReference type="Pfam" id="PF02146">
    <property type="entry name" value="SIR2"/>
    <property type="match status" value="1"/>
</dbReference>
<dbReference type="PANTHER" id="PTHR11085:SF4">
    <property type="entry name" value="NAD-DEPENDENT PROTEIN DEACYLASE"/>
    <property type="match status" value="1"/>
</dbReference>
<dbReference type="InterPro" id="IPR027546">
    <property type="entry name" value="Sirtuin_class_III"/>
</dbReference>
<evidence type="ECO:0000256" key="3">
    <source>
        <dbReference type="HAMAP-Rule" id="MF_01121"/>
    </source>
</evidence>
<dbReference type="GO" id="GO:0036054">
    <property type="term" value="F:protein-malonyllysine demalonylase activity"/>
    <property type="evidence" value="ECO:0007669"/>
    <property type="project" value="InterPro"/>
</dbReference>
<feature type="binding site" evidence="3">
    <location>
        <position position="63"/>
    </location>
    <ligand>
        <name>substrate</name>
    </ligand>
</feature>
<comment type="domain">
    <text evidence="3">2 residues (Tyr-63 and Arg-66) present in a large hydrophobic pocket are probably involved in substrate specificity. They are important for desuccinylation activity, but dispensable for deacetylation activity.</text>
</comment>
<dbReference type="InterPro" id="IPR026591">
    <property type="entry name" value="Sirtuin_cat_small_dom_sf"/>
</dbReference>
<keyword evidence="1" id="KW-0808">Transferase</keyword>
<dbReference type="InterPro" id="IPR003000">
    <property type="entry name" value="Sirtuin"/>
</dbReference>
<evidence type="ECO:0000259" key="5">
    <source>
        <dbReference type="PROSITE" id="PS50305"/>
    </source>
</evidence>
<dbReference type="PROSITE" id="PS50305">
    <property type="entry name" value="SIRTUIN"/>
    <property type="match status" value="1"/>
</dbReference>
<feature type="binding site" evidence="3">
    <location>
        <position position="226"/>
    </location>
    <ligand>
        <name>NAD(+)</name>
        <dbReference type="ChEBI" id="CHEBI:57540"/>
    </ligand>
</feature>
<keyword evidence="3" id="KW-0963">Cytoplasm</keyword>
<reference evidence="6" key="1">
    <citation type="submission" date="2020-02" db="EMBL/GenBank/DDBJ databases">
        <authorList>
            <person name="Meier V. D."/>
        </authorList>
    </citation>
    <scope>NUCLEOTIDE SEQUENCE</scope>
    <source>
        <strain evidence="6">AVDCRST_MAG12</strain>
    </source>
</reference>
<dbReference type="PANTHER" id="PTHR11085">
    <property type="entry name" value="NAD-DEPENDENT PROTEIN DEACYLASE SIRTUIN-5, MITOCHONDRIAL-RELATED"/>
    <property type="match status" value="1"/>
</dbReference>
<dbReference type="GO" id="GO:0017136">
    <property type="term" value="F:histone deacetylase activity, NAD-dependent"/>
    <property type="evidence" value="ECO:0007669"/>
    <property type="project" value="TreeGrafter"/>
</dbReference>
<organism evidence="6">
    <name type="scientific">uncultured Rubrobacteraceae bacterium</name>
    <dbReference type="NCBI Taxonomy" id="349277"/>
    <lineage>
        <taxon>Bacteria</taxon>
        <taxon>Bacillati</taxon>
        <taxon>Actinomycetota</taxon>
        <taxon>Rubrobacteria</taxon>
        <taxon>Rubrobacterales</taxon>
        <taxon>Rubrobacteraceae</taxon>
        <taxon>environmental samples</taxon>
    </lineage>
</organism>
<comment type="function">
    <text evidence="3">NAD-dependent lysine deacetylase and desuccinylase that specifically removes acetyl and succinyl groups on target proteins. Modulates the activities of several proteins which are inactive in their acylated form.</text>
</comment>
<evidence type="ECO:0000256" key="2">
    <source>
        <dbReference type="ARBA" id="ARBA00023027"/>
    </source>
</evidence>
<dbReference type="SUPFAM" id="SSF52467">
    <property type="entry name" value="DHS-like NAD/FAD-binding domain"/>
    <property type="match status" value="1"/>
</dbReference>
<dbReference type="Gene3D" id="3.40.50.1220">
    <property type="entry name" value="TPP-binding domain"/>
    <property type="match status" value="1"/>
</dbReference>
<dbReference type="Gene3D" id="3.30.1600.10">
    <property type="entry name" value="SIR2/SIRT2 'Small Domain"/>
    <property type="match status" value="1"/>
</dbReference>
<comment type="catalytic activity">
    <reaction evidence="3">
        <text>N(6)-succinyl-L-lysyl-[protein] + NAD(+) + H2O = 2''-O-succinyl-ADP-D-ribose + nicotinamide + L-lysyl-[protein]</text>
        <dbReference type="Rhea" id="RHEA:47668"/>
        <dbReference type="Rhea" id="RHEA-COMP:9752"/>
        <dbReference type="Rhea" id="RHEA-COMP:11877"/>
        <dbReference type="ChEBI" id="CHEBI:15377"/>
        <dbReference type="ChEBI" id="CHEBI:17154"/>
        <dbReference type="ChEBI" id="CHEBI:29969"/>
        <dbReference type="ChEBI" id="CHEBI:57540"/>
        <dbReference type="ChEBI" id="CHEBI:87830"/>
        <dbReference type="ChEBI" id="CHEBI:87832"/>
    </reaction>
</comment>
<comment type="catalytic activity">
    <reaction evidence="3">
        <text>N(6)-acetyl-L-lysyl-[protein] + NAD(+) + H2O = 2''-O-acetyl-ADP-D-ribose + nicotinamide + L-lysyl-[protein]</text>
        <dbReference type="Rhea" id="RHEA:43636"/>
        <dbReference type="Rhea" id="RHEA-COMP:9752"/>
        <dbReference type="Rhea" id="RHEA-COMP:10731"/>
        <dbReference type="ChEBI" id="CHEBI:15377"/>
        <dbReference type="ChEBI" id="CHEBI:17154"/>
        <dbReference type="ChEBI" id="CHEBI:29969"/>
        <dbReference type="ChEBI" id="CHEBI:57540"/>
        <dbReference type="ChEBI" id="CHEBI:61930"/>
        <dbReference type="ChEBI" id="CHEBI:83767"/>
        <dbReference type="EC" id="2.3.1.286"/>
    </reaction>
</comment>
<feature type="binding site" evidence="3">
    <location>
        <begin position="97"/>
        <end position="100"/>
    </location>
    <ligand>
        <name>NAD(+)</name>
        <dbReference type="ChEBI" id="CHEBI:57540"/>
    </ligand>
</feature>
<feature type="binding site" evidence="3">
    <location>
        <begin position="182"/>
        <end position="184"/>
    </location>
    <ligand>
        <name>NAD(+)</name>
        <dbReference type="ChEBI" id="CHEBI:57540"/>
    </ligand>
</feature>
<feature type="binding site" evidence="3">
    <location>
        <begin position="208"/>
        <end position="210"/>
    </location>
    <ligand>
        <name>NAD(+)</name>
        <dbReference type="ChEBI" id="CHEBI:57540"/>
    </ligand>
</feature>
<protein>
    <recommendedName>
        <fullName evidence="3">NAD-dependent protein deacylase</fullName>
        <ecNumber evidence="3">2.3.1.286</ecNumber>
    </recommendedName>
    <alternativeName>
        <fullName evidence="3">Regulatory protein SIR2 homolog</fullName>
    </alternativeName>
</protein>
<dbReference type="InterPro" id="IPR026590">
    <property type="entry name" value="Ssirtuin_cat_dom"/>
</dbReference>
<feature type="binding site" evidence="3">
    <location>
        <position position="123"/>
    </location>
    <ligand>
        <name>Zn(2+)</name>
        <dbReference type="ChEBI" id="CHEBI:29105"/>
    </ligand>
</feature>
<dbReference type="NCBIfam" id="NF001753">
    <property type="entry name" value="PRK00481.1-3"/>
    <property type="match status" value="1"/>
</dbReference>
<evidence type="ECO:0000313" key="6">
    <source>
        <dbReference type="EMBL" id="CAA9502437.1"/>
    </source>
</evidence>
<dbReference type="GO" id="GO:0008270">
    <property type="term" value="F:zinc ion binding"/>
    <property type="evidence" value="ECO:0007669"/>
    <property type="project" value="UniProtKB-UniRule"/>
</dbReference>